<feature type="chain" id="PRO_5035267544" description="DUF5666 domain-containing protein" evidence="1">
    <location>
        <begin position="24"/>
        <end position="69"/>
    </location>
</feature>
<accession>A0A8J6N8L7</accession>
<evidence type="ECO:0000313" key="3">
    <source>
        <dbReference type="Proteomes" id="UP000599024"/>
    </source>
</evidence>
<gene>
    <name evidence="2" type="ORF">H8E79_07185</name>
</gene>
<reference evidence="2 3" key="1">
    <citation type="submission" date="2020-08" db="EMBL/GenBank/DDBJ databases">
        <title>Bridging the membrane lipid divide: bacteria of the FCB group superphylum have the potential to synthesize archaeal ether lipids.</title>
        <authorList>
            <person name="Villanueva L."/>
            <person name="Von Meijenfeldt F.A.B."/>
            <person name="Westbye A.B."/>
            <person name="Yadav S."/>
            <person name="Hopmans E.C."/>
            <person name="Dutilh B.E."/>
            <person name="Sinninghe Damste J.S."/>
        </authorList>
    </citation>
    <scope>NUCLEOTIDE SEQUENCE [LARGE SCALE GENOMIC DNA]</scope>
    <source>
        <strain evidence="2">NIOZ-UU81</strain>
    </source>
</reference>
<name>A0A8J6N8L7_9BACT</name>
<evidence type="ECO:0000256" key="1">
    <source>
        <dbReference type="SAM" id="SignalP"/>
    </source>
</evidence>
<sequence>MKRTLALIAATLLLTATVSTGIAATLKCTVTSVDQATVILDCGDKADTLKAGDAVKVKTERVSAAIEGC</sequence>
<evidence type="ECO:0000313" key="2">
    <source>
        <dbReference type="EMBL" id="MBC8208933.1"/>
    </source>
</evidence>
<comment type="caution">
    <text evidence="2">The sequence shown here is derived from an EMBL/GenBank/DDBJ whole genome shotgun (WGS) entry which is preliminary data.</text>
</comment>
<evidence type="ECO:0008006" key="4">
    <source>
        <dbReference type="Google" id="ProtNLM"/>
    </source>
</evidence>
<dbReference type="Proteomes" id="UP000599024">
    <property type="component" value="Unassembled WGS sequence"/>
</dbReference>
<dbReference type="AlphaFoldDB" id="A0A8J6N8L7"/>
<feature type="signal peptide" evidence="1">
    <location>
        <begin position="1"/>
        <end position="23"/>
    </location>
</feature>
<protein>
    <recommendedName>
        <fullName evidence="4">DUF5666 domain-containing protein</fullName>
    </recommendedName>
</protein>
<dbReference type="EMBL" id="JACNLK010000062">
    <property type="protein sequence ID" value="MBC8208933.1"/>
    <property type="molecule type" value="Genomic_DNA"/>
</dbReference>
<keyword evidence="1" id="KW-0732">Signal</keyword>
<organism evidence="2 3">
    <name type="scientific">Candidatus Desulfatifera sulfidica</name>
    <dbReference type="NCBI Taxonomy" id="2841691"/>
    <lineage>
        <taxon>Bacteria</taxon>
        <taxon>Pseudomonadati</taxon>
        <taxon>Thermodesulfobacteriota</taxon>
        <taxon>Desulfobulbia</taxon>
        <taxon>Desulfobulbales</taxon>
        <taxon>Desulfobulbaceae</taxon>
        <taxon>Candidatus Desulfatifera</taxon>
    </lineage>
</organism>
<proteinExistence type="predicted"/>